<gene>
    <name evidence="3" type="ORF">WN55_01555</name>
</gene>
<feature type="region of interest" description="Disordered" evidence="1">
    <location>
        <begin position="1116"/>
        <end position="1177"/>
    </location>
</feature>
<name>A0A154PG52_DUFNO</name>
<feature type="compositionally biased region" description="Basic and acidic residues" evidence="1">
    <location>
        <begin position="227"/>
        <end position="240"/>
    </location>
</feature>
<feature type="region of interest" description="Disordered" evidence="1">
    <location>
        <begin position="924"/>
        <end position="958"/>
    </location>
</feature>
<feature type="region of interest" description="Disordered" evidence="1">
    <location>
        <begin position="834"/>
        <end position="906"/>
    </location>
</feature>
<evidence type="ECO:0000313" key="3">
    <source>
        <dbReference type="EMBL" id="KZC10856.1"/>
    </source>
</evidence>
<feature type="region of interest" description="Disordered" evidence="1">
    <location>
        <begin position="1026"/>
        <end position="1096"/>
    </location>
</feature>
<feature type="compositionally biased region" description="Polar residues" evidence="1">
    <location>
        <begin position="1026"/>
        <end position="1076"/>
    </location>
</feature>
<evidence type="ECO:0000313" key="4">
    <source>
        <dbReference type="Proteomes" id="UP000076502"/>
    </source>
</evidence>
<dbReference type="Proteomes" id="UP000076502">
    <property type="component" value="Unassembled WGS sequence"/>
</dbReference>
<accession>A0A154PG52</accession>
<feature type="compositionally biased region" description="Polar residues" evidence="1">
    <location>
        <begin position="857"/>
        <end position="893"/>
    </location>
</feature>
<feature type="region of interest" description="Disordered" evidence="1">
    <location>
        <begin position="623"/>
        <end position="777"/>
    </location>
</feature>
<feature type="compositionally biased region" description="Polar residues" evidence="1">
    <location>
        <begin position="834"/>
        <end position="847"/>
    </location>
</feature>
<keyword evidence="2" id="KW-0732">Signal</keyword>
<feature type="compositionally biased region" description="Polar residues" evidence="1">
    <location>
        <begin position="791"/>
        <end position="807"/>
    </location>
</feature>
<feature type="compositionally biased region" description="Polar residues" evidence="1">
    <location>
        <begin position="1325"/>
        <end position="1361"/>
    </location>
</feature>
<feature type="signal peptide" evidence="2">
    <location>
        <begin position="1"/>
        <end position="18"/>
    </location>
</feature>
<organism evidence="3 4">
    <name type="scientific">Dufourea novaeangliae</name>
    <name type="common">Sweat bee</name>
    <dbReference type="NCBI Taxonomy" id="178035"/>
    <lineage>
        <taxon>Eukaryota</taxon>
        <taxon>Metazoa</taxon>
        <taxon>Ecdysozoa</taxon>
        <taxon>Arthropoda</taxon>
        <taxon>Hexapoda</taxon>
        <taxon>Insecta</taxon>
        <taxon>Pterygota</taxon>
        <taxon>Neoptera</taxon>
        <taxon>Endopterygota</taxon>
        <taxon>Hymenoptera</taxon>
        <taxon>Apocrita</taxon>
        <taxon>Aculeata</taxon>
        <taxon>Apoidea</taxon>
        <taxon>Anthophila</taxon>
        <taxon>Halictidae</taxon>
        <taxon>Rophitinae</taxon>
        <taxon>Dufourea</taxon>
    </lineage>
</organism>
<feature type="compositionally biased region" description="Polar residues" evidence="1">
    <location>
        <begin position="623"/>
        <end position="678"/>
    </location>
</feature>
<reference evidence="3 4" key="1">
    <citation type="submission" date="2015-07" db="EMBL/GenBank/DDBJ databases">
        <title>The genome of Dufourea novaeangliae.</title>
        <authorList>
            <person name="Pan H."/>
            <person name="Kapheim K."/>
        </authorList>
    </citation>
    <scope>NUCLEOTIDE SEQUENCE [LARGE SCALE GENOMIC DNA]</scope>
    <source>
        <strain evidence="3">0120121106</strain>
        <tissue evidence="3">Whole body</tissue>
    </source>
</reference>
<sequence>MVIRKFIILSLLITQVLSAPSGCIESCGSYVKHFGTESSDIQNHGVSTETAAQLQGLDYSRPGSWTEHNDYNVNNGHGKVHEEKGQIIDGAKTVRYYKKNYSSSYGTKYPSGTGSSEIEQLSNNYRQGVHIPNPEDVFNSQRLYDQVRNSESISQQNAYNRIQSQQHQQHTQSSVRRTNTQNERLEDFGEYNGNSQVVQQGVSDYNTQLSQQPSSTSTQTGNWSKVDSYKTDGGHGRVFEEEGQYMSGPKKVRYYRRNYTSSYGSTNRPPIFPSTKVRDDDLYREIENIHREASRGSNQVSTTRDMTTSNIEQTNINTSGDLHSDNLHGINSNVYRGRTDGNNLLTVHHDEQQHHTDTGMEYSPYRTPSPNTHGANSYSMYERHEGYVRKVQPSRQYINPTSGYTDVLSTGNSGYNRNMYTEGSSMQHTDKLHQMEQLNTQQSRLVQNQMTDDTLRQSVYNHDRLISSGIPSQASHYKEQWSSSHAKEATVPHYTSGISQINEHSEQYNNRYRESNFNAGHQTKFGKLMTGAIDLGQVGNAADCTYGTAEHTHTSSQYHTMHKRNAKYHELSDTQQTEQLTQKTGEFDNLPQQTSGKLEFGQQAEDLTQQTGEFDDLTQQTSGKLEFGQQSQHSNQPWVSGGASQHSEDLTQQTSDMDDLTQQTSGKLEFGQQSQHSHQPWRPGSASQHSADLTPQTGEFDDLTQQTSGKLEFGQQSQHSHQPWRPGSSSHHSADLTPQTGEFDDLTQQTSGKLEFGQQSQHSHQPWRPGSASHHSADLTQQTGEFDDLTQQTSGKLEFGQQSQHSHQPWRPGSASHHSADLTQQTGEFDDLTQQTSGKLEFGQQSQHSHKPWREGSASQHSIDLTPQTGEFDDLTQQTSGKLEFGQQSQHSHQPWRPGSASLHSEDLTQQTGKLNDLTQQTYWKPSSHSQQSADLTQQTSDMDDLTQQTSGKLEFGQKTEDLTQQTGEFDGLTQQTSGKLEFGQQSQHSHQPWRSGSASLHLEDLTQQTGEFDDLTQQTSGNLEFGQQSQHSYQSWKPNSASQHSADLTQQTSDMDDLTQQTSGKLEFGQQSQHSYEPWKPSSASQHSEHLTQQTSDMNDLTQQFSGKLELGQFSHEPWRPDQSSQQLKDLPQQTNSNEHNSQMSNANEDKPAGEMPSTLFTKPAGKPKPRSRYSRVGSVSNLLAQNQNVYNSNDQHTTYSNSENTSIGKVHELPPKVVPEAETENVRSQNSKADQSVGKSMDKDKSVYQQTQGNVFDSEGGNMDQGNWLHKSNDATVGLHWHYTYHPSDQRPFVQQTDRKDKEDLQQQSSNPDLYHSEDSMDQQETQNKYTSNDSYQQSSNPGNEKSGPYQQSQNYQETDNVHKESQLEFGQQTLSKNENVQNHVKNNESNLQLESRILEVYGGGPYDATHDDNIYNGVTANPSVTLPPLNSDDPWDIREKPREMILTPYEVTPPPMAVVPLSPDKNDTMPPSSLWSRIGNKITNTIGKAKEKARNIFG</sequence>
<feature type="region of interest" description="Disordered" evidence="1">
    <location>
        <begin position="207"/>
        <end position="245"/>
    </location>
</feature>
<evidence type="ECO:0000256" key="1">
    <source>
        <dbReference type="SAM" id="MobiDB-lite"/>
    </source>
</evidence>
<feature type="compositionally biased region" description="Polar residues" evidence="1">
    <location>
        <begin position="924"/>
        <end position="952"/>
    </location>
</feature>
<feature type="region of interest" description="Disordered" evidence="1">
    <location>
        <begin position="977"/>
        <end position="997"/>
    </location>
</feature>
<proteinExistence type="predicted"/>
<feature type="chain" id="PRO_5007599483" evidence="2">
    <location>
        <begin position="19"/>
        <end position="1501"/>
    </location>
</feature>
<feature type="compositionally biased region" description="Polar residues" evidence="1">
    <location>
        <begin position="1228"/>
        <end position="1240"/>
    </location>
</feature>
<keyword evidence="4" id="KW-1185">Reference proteome</keyword>
<dbReference type="EMBL" id="KQ434899">
    <property type="protein sequence ID" value="KZC10856.1"/>
    <property type="molecule type" value="Genomic_DNA"/>
</dbReference>
<feature type="compositionally biased region" description="Polar residues" evidence="1">
    <location>
        <begin position="1083"/>
        <end position="1096"/>
    </location>
</feature>
<evidence type="ECO:0000256" key="2">
    <source>
        <dbReference type="SAM" id="SignalP"/>
    </source>
</evidence>
<feature type="compositionally biased region" description="Polar residues" evidence="1">
    <location>
        <begin position="685"/>
        <end position="764"/>
    </location>
</feature>
<feature type="compositionally biased region" description="Low complexity" evidence="1">
    <location>
        <begin position="207"/>
        <end position="220"/>
    </location>
</feature>
<feature type="region of interest" description="Disordered" evidence="1">
    <location>
        <begin position="1193"/>
        <end position="1247"/>
    </location>
</feature>
<feature type="region of interest" description="Disordered" evidence="1">
    <location>
        <begin position="791"/>
        <end position="820"/>
    </location>
</feature>
<feature type="compositionally biased region" description="Polar residues" evidence="1">
    <location>
        <begin position="1193"/>
        <end position="1209"/>
    </location>
</feature>
<feature type="compositionally biased region" description="Polar residues" evidence="1">
    <location>
        <begin position="1123"/>
        <end position="1148"/>
    </location>
</feature>
<feature type="region of interest" description="Disordered" evidence="1">
    <location>
        <begin position="1296"/>
        <end position="1362"/>
    </location>
</feature>
<protein>
    <submittedName>
        <fullName evidence="3">Uncharacterized protein</fullName>
    </submittedName>
</protein>
<dbReference type="STRING" id="178035.A0A154PG52"/>